<comment type="similarity">
    <text evidence="6">Belongs to the FtsA/MreB family.</text>
</comment>
<reference evidence="7" key="1">
    <citation type="journal article" date="2015" name="Nature">
        <title>Complex archaea that bridge the gap between prokaryotes and eukaryotes.</title>
        <authorList>
            <person name="Spang A."/>
            <person name="Saw J.H."/>
            <person name="Jorgensen S.L."/>
            <person name="Zaremba-Niedzwiedzka K."/>
            <person name="Martijn J."/>
            <person name="Lind A.E."/>
            <person name="van Eijk R."/>
            <person name="Schleper C."/>
            <person name="Guy L."/>
            <person name="Ettema T.J."/>
        </authorList>
    </citation>
    <scope>NUCLEOTIDE SEQUENCE</scope>
</reference>
<dbReference type="GO" id="GO:0000902">
    <property type="term" value="P:cell morphogenesis"/>
    <property type="evidence" value="ECO:0007669"/>
    <property type="project" value="InterPro"/>
</dbReference>
<dbReference type="GO" id="GO:0005737">
    <property type="term" value="C:cytoplasm"/>
    <property type="evidence" value="ECO:0007669"/>
    <property type="project" value="UniProtKB-SubCell"/>
</dbReference>
<comment type="caution">
    <text evidence="7">The sequence shown here is derived from an EMBL/GenBank/DDBJ whole genome shotgun (WGS) entry which is preliminary data.</text>
</comment>
<keyword evidence="3" id="KW-0547">Nucleotide-binding</keyword>
<keyword evidence="4" id="KW-0067">ATP-binding</keyword>
<dbReference type="NCBIfam" id="NF010539">
    <property type="entry name" value="PRK13927.1"/>
    <property type="match status" value="1"/>
</dbReference>
<dbReference type="InterPro" id="IPR056546">
    <property type="entry name" value="MreB_MamK-like"/>
</dbReference>
<gene>
    <name evidence="7" type="ORF">LCGC14_0615010</name>
</gene>
<dbReference type="NCBIfam" id="TIGR00904">
    <property type="entry name" value="mreB"/>
    <property type="match status" value="1"/>
</dbReference>
<evidence type="ECO:0000256" key="2">
    <source>
        <dbReference type="ARBA" id="ARBA00022490"/>
    </source>
</evidence>
<name>A0A0F9UF00_9ZZZZ</name>
<dbReference type="CDD" id="cd10225">
    <property type="entry name" value="ASKHA_NBD_MreB-like"/>
    <property type="match status" value="1"/>
</dbReference>
<sequence length="345" mass="37645">MKMNLWGLIKGRLFCDLAIDLGTANTLVYLKGKGIVVQEPSIVVINKVTGKVEAVGTRAKEMLGKTPADVLAIKPMRDGVIADFEIAEKMLDYFIKKSTDNRVLFIRPRIVIGIPTGITQVERRAVKDVAMRAKASEVYLVQQPVSASVGADLPISEPTGNMIVDIGGGTTDIAVISMNGIVFNHHIRIAGNEMDEAIIQYLKKKYNLLIGERSAEQLKMEIGSAYPLDEPMTVEIKGRDLGEGIPKTIIIDDQEVREALENVVSSIINAIRVALEKIPPELSADIIDRGIILTGGGALLKNIDKRIREETKLPVFITDDPLTTVVIGAGKMLDDLDLLKKVSII</sequence>
<dbReference type="InterPro" id="IPR004753">
    <property type="entry name" value="MreB"/>
</dbReference>
<comment type="subcellular location">
    <subcellularLocation>
        <location evidence="1">Cytoplasm</location>
    </subcellularLocation>
</comment>
<dbReference type="HAMAP" id="MF_02207">
    <property type="entry name" value="MreB"/>
    <property type="match status" value="1"/>
</dbReference>
<keyword evidence="5" id="KW-0133">Cell shape</keyword>
<dbReference type="PRINTS" id="PR01652">
    <property type="entry name" value="SHAPEPROTEIN"/>
</dbReference>
<evidence type="ECO:0000256" key="5">
    <source>
        <dbReference type="ARBA" id="ARBA00022960"/>
    </source>
</evidence>
<dbReference type="Gene3D" id="3.30.420.40">
    <property type="match status" value="2"/>
</dbReference>
<dbReference type="PANTHER" id="PTHR42749">
    <property type="entry name" value="CELL SHAPE-DETERMINING PROTEIN MREB"/>
    <property type="match status" value="1"/>
</dbReference>
<dbReference type="Pfam" id="PF06723">
    <property type="entry name" value="MreB_Mbl"/>
    <property type="match status" value="1"/>
</dbReference>
<dbReference type="SUPFAM" id="SSF53067">
    <property type="entry name" value="Actin-like ATPase domain"/>
    <property type="match status" value="2"/>
</dbReference>
<evidence type="ECO:0000256" key="3">
    <source>
        <dbReference type="ARBA" id="ARBA00022741"/>
    </source>
</evidence>
<evidence type="ECO:0008006" key="8">
    <source>
        <dbReference type="Google" id="ProtNLM"/>
    </source>
</evidence>
<evidence type="ECO:0000313" key="7">
    <source>
        <dbReference type="EMBL" id="KKN52208.1"/>
    </source>
</evidence>
<dbReference type="GO" id="GO:0008360">
    <property type="term" value="P:regulation of cell shape"/>
    <property type="evidence" value="ECO:0007669"/>
    <property type="project" value="UniProtKB-KW"/>
</dbReference>
<dbReference type="InterPro" id="IPR043129">
    <property type="entry name" value="ATPase_NBD"/>
</dbReference>
<proteinExistence type="inferred from homology"/>
<dbReference type="AlphaFoldDB" id="A0A0F9UF00"/>
<evidence type="ECO:0000256" key="1">
    <source>
        <dbReference type="ARBA" id="ARBA00004496"/>
    </source>
</evidence>
<dbReference type="EMBL" id="LAZR01001029">
    <property type="protein sequence ID" value="KKN52208.1"/>
    <property type="molecule type" value="Genomic_DNA"/>
</dbReference>
<keyword evidence="2" id="KW-0963">Cytoplasm</keyword>
<protein>
    <recommendedName>
        <fullName evidence="8">Cell shape-determining protein MreB</fullName>
    </recommendedName>
</protein>
<accession>A0A0F9UF00</accession>
<organism evidence="7">
    <name type="scientific">marine sediment metagenome</name>
    <dbReference type="NCBI Taxonomy" id="412755"/>
    <lineage>
        <taxon>unclassified sequences</taxon>
        <taxon>metagenomes</taxon>
        <taxon>ecological metagenomes</taxon>
    </lineage>
</organism>
<dbReference type="GO" id="GO:0005524">
    <property type="term" value="F:ATP binding"/>
    <property type="evidence" value="ECO:0007669"/>
    <property type="project" value="UniProtKB-KW"/>
</dbReference>
<evidence type="ECO:0000256" key="6">
    <source>
        <dbReference type="ARBA" id="ARBA00023458"/>
    </source>
</evidence>
<evidence type="ECO:0000256" key="4">
    <source>
        <dbReference type="ARBA" id="ARBA00022840"/>
    </source>
</evidence>
<dbReference type="FunFam" id="3.30.420.40:FF:000016">
    <property type="entry name" value="Rod shape-determining protein mreB"/>
    <property type="match status" value="1"/>
</dbReference>
<dbReference type="PANTHER" id="PTHR42749:SF1">
    <property type="entry name" value="CELL SHAPE-DETERMINING PROTEIN MREB"/>
    <property type="match status" value="1"/>
</dbReference>